<dbReference type="EMBL" id="JAICCE010000021">
    <property type="protein sequence ID" value="KAG9262376.1"/>
    <property type="molecule type" value="Genomic_DNA"/>
</dbReference>
<feature type="transmembrane region" description="Helical" evidence="2">
    <location>
        <begin position="7"/>
        <end position="24"/>
    </location>
</feature>
<dbReference type="PROSITE" id="PS51257">
    <property type="entry name" value="PROKAR_LIPOPROTEIN"/>
    <property type="match status" value="1"/>
</dbReference>
<keyword evidence="2" id="KW-0812">Transmembrane</keyword>
<evidence type="ECO:0000256" key="2">
    <source>
        <dbReference type="SAM" id="Phobius"/>
    </source>
</evidence>
<evidence type="ECO:0000256" key="1">
    <source>
        <dbReference type="SAM" id="MobiDB-lite"/>
    </source>
</evidence>
<gene>
    <name evidence="3" type="ORF">AMEX_G24145</name>
</gene>
<feature type="compositionally biased region" description="Low complexity" evidence="1">
    <location>
        <begin position="113"/>
        <end position="126"/>
    </location>
</feature>
<dbReference type="Proteomes" id="UP000752171">
    <property type="component" value="Unassembled WGS sequence"/>
</dbReference>
<feature type="region of interest" description="Disordered" evidence="1">
    <location>
        <begin position="27"/>
        <end position="197"/>
    </location>
</feature>
<dbReference type="AlphaFoldDB" id="A0A8T2KZB9"/>
<accession>A0A8T2KZB9</accession>
<proteinExistence type="predicted"/>
<reference evidence="3 4" key="1">
    <citation type="submission" date="2021-07" db="EMBL/GenBank/DDBJ databases">
        <authorList>
            <person name="Imarazene B."/>
            <person name="Zahm M."/>
            <person name="Klopp C."/>
            <person name="Cabau C."/>
            <person name="Beille S."/>
            <person name="Jouanno E."/>
            <person name="Castinel A."/>
            <person name="Lluch J."/>
            <person name="Gil L."/>
            <person name="Kuchtly C."/>
            <person name="Lopez Roques C."/>
            <person name="Donnadieu C."/>
            <person name="Parrinello H."/>
            <person name="Journot L."/>
            <person name="Du K."/>
            <person name="Schartl M."/>
            <person name="Retaux S."/>
            <person name="Guiguen Y."/>
        </authorList>
    </citation>
    <scope>NUCLEOTIDE SEQUENCE [LARGE SCALE GENOMIC DNA]</scope>
    <source>
        <strain evidence="3">Pach_M1</strain>
        <tissue evidence="3">Testis</tissue>
    </source>
</reference>
<keyword evidence="2" id="KW-1133">Transmembrane helix</keyword>
<feature type="region of interest" description="Disordered" evidence="1">
    <location>
        <begin position="212"/>
        <end position="263"/>
    </location>
</feature>
<evidence type="ECO:0000313" key="4">
    <source>
        <dbReference type="Proteomes" id="UP000752171"/>
    </source>
</evidence>
<protein>
    <submittedName>
        <fullName evidence="3">Fibrous sheath CABYR-binding protein-like</fullName>
    </submittedName>
</protein>
<organism evidence="3 4">
    <name type="scientific">Astyanax mexicanus</name>
    <name type="common">Blind cave fish</name>
    <name type="synonym">Astyanax fasciatus mexicanus</name>
    <dbReference type="NCBI Taxonomy" id="7994"/>
    <lineage>
        <taxon>Eukaryota</taxon>
        <taxon>Metazoa</taxon>
        <taxon>Chordata</taxon>
        <taxon>Craniata</taxon>
        <taxon>Vertebrata</taxon>
        <taxon>Euteleostomi</taxon>
        <taxon>Actinopterygii</taxon>
        <taxon>Neopterygii</taxon>
        <taxon>Teleostei</taxon>
        <taxon>Ostariophysi</taxon>
        <taxon>Characiformes</taxon>
        <taxon>Characoidei</taxon>
        <taxon>Acestrorhamphidae</taxon>
        <taxon>Acestrorhamphinae</taxon>
        <taxon>Astyanax</taxon>
    </lineage>
</organism>
<name>A0A8T2KZB9_ASTMX</name>
<comment type="caution">
    <text evidence="3">The sequence shown here is derived from an EMBL/GenBank/DDBJ whole genome shotgun (WGS) entry which is preliminary data.</text>
</comment>
<sequence>MVQMLKALIVPGVLAVAGCCWWWYSSRKKTPGTSQDSEEKEDELSSSSGEEQCAQSETRAPLSSPEELPLQDSVEDSQLAEISEQEMQLEEPIIIIDDPQSEDTPVSVIELPELSVVEDLSSSSEDGQCAQSSPEELPLQDSVEDSQPDGQCALSSPEELPLQASVDDSQPAWSSEGKRLLEEPITTIEDPQAEDTPVTAVELPELSVVDDLSSSIEDRQCAQSETGSISLPISTAAPVSSPEELPLQDSVDDSQPAWSSEGKRLLEEPVIHKDIPASFLGRRTQPRVLSTSVTVKPFFTRDKKYEDTRESLSQVAWDTVMDDWY</sequence>
<keyword evidence="2" id="KW-0472">Membrane</keyword>
<evidence type="ECO:0000313" key="3">
    <source>
        <dbReference type="EMBL" id="KAG9262376.1"/>
    </source>
</evidence>
<feature type="compositionally biased region" description="Polar residues" evidence="1">
    <location>
        <begin position="221"/>
        <end position="233"/>
    </location>
</feature>